<evidence type="ECO:0000313" key="9">
    <source>
        <dbReference type="Proteomes" id="UP001198200"/>
    </source>
</evidence>
<dbReference type="InterPro" id="IPR000192">
    <property type="entry name" value="Aminotrans_V_dom"/>
</dbReference>
<accession>A0AAE3E777</accession>
<comment type="caution">
    <text evidence="8">The sequence shown here is derived from an EMBL/GenBank/DDBJ whole genome shotgun (WGS) entry which is preliminary data.</text>
</comment>
<keyword evidence="9" id="KW-1185">Reference proteome</keyword>
<dbReference type="SUPFAM" id="SSF53383">
    <property type="entry name" value="PLP-dependent transferases"/>
    <property type="match status" value="1"/>
</dbReference>
<proteinExistence type="inferred from homology"/>
<dbReference type="EMBL" id="JAJEQN010000060">
    <property type="protein sequence ID" value="MCC2222973.1"/>
    <property type="molecule type" value="Genomic_DNA"/>
</dbReference>
<dbReference type="AlphaFoldDB" id="A0AAE3E777"/>
<dbReference type="PROSITE" id="PS00595">
    <property type="entry name" value="AA_TRANSFER_CLASS_5"/>
    <property type="match status" value="1"/>
</dbReference>
<dbReference type="Proteomes" id="UP001198200">
    <property type="component" value="Unassembled WGS sequence"/>
</dbReference>
<dbReference type="InterPro" id="IPR016454">
    <property type="entry name" value="Cysteine_dSase"/>
</dbReference>
<evidence type="ECO:0000256" key="1">
    <source>
        <dbReference type="ARBA" id="ARBA00001933"/>
    </source>
</evidence>
<keyword evidence="4" id="KW-0663">Pyridoxal phosphate</keyword>
<dbReference type="PANTHER" id="PTHR43586">
    <property type="entry name" value="CYSTEINE DESULFURASE"/>
    <property type="match status" value="1"/>
</dbReference>
<dbReference type="PIRSF" id="PIRSF005572">
    <property type="entry name" value="NifS"/>
    <property type="match status" value="1"/>
</dbReference>
<sequence length="380" mass="41483">MIYLDNAATSLQKPKEVEEEIIRALHTMGNPGRGAHDATLQAGRCVYQVREQLAQLFNAESADCIAFTSNATEALNTAILGLFQKGDHVITTVCEHNSVLRPLYRLQKQGVEVSFLSADEQGILDYDKLPALIKENTKAVIVTHASNLTGNITDLECIKKEISHKDILLIVDASQTAGILPIDVQKMGIDVLCFTGHKGLMGPQGTGGLYVRQGVKINPLKVGGSGIHSFDHDHPKAMPEHLEAGTLNVHGIAGLGGALNYLSEIGTEAIIKKERSLIKRLEDQIRDLQNIHLYGNPDSSQRVGILSFNMGDEDSAYVADWLFEEEEIAVRSGAHCAPLMHETLGTKMQGAVRISVSHKNTEEEIDRTAKAIKKLSQLLE</sequence>
<dbReference type="InterPro" id="IPR020578">
    <property type="entry name" value="Aminotrans_V_PyrdxlP_BS"/>
</dbReference>
<evidence type="ECO:0000259" key="7">
    <source>
        <dbReference type="Pfam" id="PF00266"/>
    </source>
</evidence>
<evidence type="ECO:0000313" key="8">
    <source>
        <dbReference type="EMBL" id="MCC2222973.1"/>
    </source>
</evidence>
<name>A0AAE3E777_9FIRM</name>
<dbReference type="GO" id="GO:0031071">
    <property type="term" value="F:cysteine desulfurase activity"/>
    <property type="evidence" value="ECO:0007669"/>
    <property type="project" value="UniProtKB-EC"/>
</dbReference>
<organism evidence="8 9">
    <name type="scientific">Anthropogastromicrobium aceti</name>
    <dbReference type="NCBI Taxonomy" id="2981768"/>
    <lineage>
        <taxon>Bacteria</taxon>
        <taxon>Bacillati</taxon>
        <taxon>Bacillota</taxon>
        <taxon>Clostridia</taxon>
        <taxon>Lachnospirales</taxon>
        <taxon>Lachnospiraceae</taxon>
        <taxon>Anthropogastromicrobium</taxon>
    </lineage>
</organism>
<gene>
    <name evidence="8" type="ORF">LKD48_15330</name>
</gene>
<dbReference type="InterPro" id="IPR015424">
    <property type="entry name" value="PyrdxlP-dep_Trfase"/>
</dbReference>
<comment type="similarity">
    <text evidence="2">Belongs to the class-V pyridoxal-phosphate-dependent aminotransferase family. Csd subfamily.</text>
</comment>
<dbReference type="InterPro" id="IPR015421">
    <property type="entry name" value="PyrdxlP-dep_Trfase_major"/>
</dbReference>
<dbReference type="Gene3D" id="3.40.640.10">
    <property type="entry name" value="Type I PLP-dependent aspartate aminotransferase-like (Major domain)"/>
    <property type="match status" value="1"/>
</dbReference>
<dbReference type="InterPro" id="IPR010969">
    <property type="entry name" value="Cys_dSase-rel_unknwn_funct"/>
</dbReference>
<dbReference type="NCBIfam" id="TIGR01977">
    <property type="entry name" value="am_tr_V_EF2568"/>
    <property type="match status" value="1"/>
</dbReference>
<keyword evidence="8" id="KW-0808">Transferase</keyword>
<evidence type="ECO:0000256" key="5">
    <source>
        <dbReference type="ARBA" id="ARBA00050776"/>
    </source>
</evidence>
<keyword evidence="8" id="KW-0032">Aminotransferase</keyword>
<evidence type="ECO:0000256" key="3">
    <source>
        <dbReference type="ARBA" id="ARBA00012239"/>
    </source>
</evidence>
<dbReference type="GO" id="GO:0008483">
    <property type="term" value="F:transaminase activity"/>
    <property type="evidence" value="ECO:0007669"/>
    <property type="project" value="UniProtKB-KW"/>
</dbReference>
<dbReference type="Pfam" id="PF00266">
    <property type="entry name" value="Aminotran_5"/>
    <property type="match status" value="1"/>
</dbReference>
<dbReference type="RefSeq" id="WP_308732503.1">
    <property type="nucleotide sequence ID" value="NZ_JAJEQN010000060.1"/>
</dbReference>
<feature type="domain" description="Aminotransferase class V" evidence="7">
    <location>
        <begin position="2"/>
        <end position="367"/>
    </location>
</feature>
<evidence type="ECO:0000256" key="6">
    <source>
        <dbReference type="RuleBase" id="RU004504"/>
    </source>
</evidence>
<dbReference type="PANTHER" id="PTHR43586:SF4">
    <property type="entry name" value="ISOPENICILLIN N EPIMERASE"/>
    <property type="match status" value="1"/>
</dbReference>
<reference evidence="8 9" key="1">
    <citation type="submission" date="2021-10" db="EMBL/GenBank/DDBJ databases">
        <title>Anaerobic single-cell dispensing facilitates the cultivation of human gut bacteria.</title>
        <authorList>
            <person name="Afrizal A."/>
        </authorList>
    </citation>
    <scope>NUCLEOTIDE SEQUENCE [LARGE SCALE GENOMIC DNA]</scope>
    <source>
        <strain evidence="8 9">CLA-AA-H224</strain>
    </source>
</reference>
<dbReference type="EC" id="2.8.1.7" evidence="3"/>
<evidence type="ECO:0000256" key="4">
    <source>
        <dbReference type="ARBA" id="ARBA00022898"/>
    </source>
</evidence>
<evidence type="ECO:0000256" key="2">
    <source>
        <dbReference type="ARBA" id="ARBA00010447"/>
    </source>
</evidence>
<dbReference type="InterPro" id="IPR015422">
    <property type="entry name" value="PyrdxlP-dep_Trfase_small"/>
</dbReference>
<comment type="cofactor">
    <cofactor evidence="1 6">
        <name>pyridoxal 5'-phosphate</name>
        <dbReference type="ChEBI" id="CHEBI:597326"/>
    </cofactor>
</comment>
<protein>
    <recommendedName>
        <fullName evidence="3">cysteine desulfurase</fullName>
        <ecNumber evidence="3">2.8.1.7</ecNumber>
    </recommendedName>
</protein>
<dbReference type="Gene3D" id="3.90.1150.10">
    <property type="entry name" value="Aspartate Aminotransferase, domain 1"/>
    <property type="match status" value="1"/>
</dbReference>
<comment type="catalytic activity">
    <reaction evidence="5">
        <text>(sulfur carrier)-H + L-cysteine = (sulfur carrier)-SH + L-alanine</text>
        <dbReference type="Rhea" id="RHEA:43892"/>
        <dbReference type="Rhea" id="RHEA-COMP:14737"/>
        <dbReference type="Rhea" id="RHEA-COMP:14739"/>
        <dbReference type="ChEBI" id="CHEBI:29917"/>
        <dbReference type="ChEBI" id="CHEBI:35235"/>
        <dbReference type="ChEBI" id="CHEBI:57972"/>
        <dbReference type="ChEBI" id="CHEBI:64428"/>
        <dbReference type="EC" id="2.8.1.7"/>
    </reaction>
</comment>